<feature type="transmembrane region" description="Helical" evidence="9">
    <location>
        <begin position="242"/>
        <end position="265"/>
    </location>
</feature>
<name>C7MLJ9_CRYCD</name>
<reference evidence="10 11" key="1">
    <citation type="journal article" date="2009" name="Stand. Genomic Sci.">
        <title>Complete genome sequence of Cryptobacterium curtum type strain (12-3).</title>
        <authorList>
            <person name="Mavrommatis K."/>
            <person name="Pukall R."/>
            <person name="Rohde C."/>
            <person name="Chen F."/>
            <person name="Sims D."/>
            <person name="Brettin T."/>
            <person name="Kuske C."/>
            <person name="Detter J.C."/>
            <person name="Han C."/>
            <person name="Lapidus A."/>
            <person name="Copeland A."/>
            <person name="Glavina Del Rio T."/>
            <person name="Nolan M."/>
            <person name="Lucas S."/>
            <person name="Tice H."/>
            <person name="Cheng J.F."/>
            <person name="Bruce D."/>
            <person name="Goodwin L."/>
            <person name="Pitluck S."/>
            <person name="Ovchinnikova G."/>
            <person name="Pati A."/>
            <person name="Ivanova N."/>
            <person name="Chen A."/>
            <person name="Palaniappan K."/>
            <person name="Chain P."/>
            <person name="D'haeseleer P."/>
            <person name="Goker M."/>
            <person name="Bristow J."/>
            <person name="Eisen J.A."/>
            <person name="Markowitz V."/>
            <person name="Hugenholtz P."/>
            <person name="Rohde M."/>
            <person name="Klenk H.P."/>
            <person name="Kyrpides N.C."/>
        </authorList>
    </citation>
    <scope>NUCLEOTIDE SEQUENCE [LARGE SCALE GENOMIC DNA]</scope>
    <source>
        <strain evidence="11">ATCC 700683 / DSM 15641 / 12-3</strain>
    </source>
</reference>
<dbReference type="GO" id="GO:0005886">
    <property type="term" value="C:plasma membrane"/>
    <property type="evidence" value="ECO:0007669"/>
    <property type="project" value="UniProtKB-SubCell"/>
</dbReference>
<evidence type="ECO:0000313" key="11">
    <source>
        <dbReference type="Proteomes" id="UP000000954"/>
    </source>
</evidence>
<dbReference type="RefSeq" id="WP_012802494.1">
    <property type="nucleotide sequence ID" value="NC_013170.1"/>
</dbReference>
<comment type="subcellular location">
    <subcellularLocation>
        <location evidence="1">Cell membrane</location>
        <topology evidence="1">Multi-pass membrane protein</topology>
    </subcellularLocation>
</comment>
<feature type="transmembrane region" description="Helical" evidence="9">
    <location>
        <begin position="44"/>
        <end position="64"/>
    </location>
</feature>
<organism evidence="10 11">
    <name type="scientific">Cryptobacterium curtum (strain ATCC 700683 / DSM 15641 / CCUG 43107 / 12-3)</name>
    <dbReference type="NCBI Taxonomy" id="469378"/>
    <lineage>
        <taxon>Bacteria</taxon>
        <taxon>Bacillati</taxon>
        <taxon>Actinomycetota</taxon>
        <taxon>Coriobacteriia</taxon>
        <taxon>Eggerthellales</taxon>
        <taxon>Eggerthellaceae</taxon>
        <taxon>Cryptobacterium</taxon>
    </lineage>
</organism>
<dbReference type="OrthoDB" id="9810952at2"/>
<dbReference type="Proteomes" id="UP000000954">
    <property type="component" value="Chromosome"/>
</dbReference>
<dbReference type="eggNOG" id="COG0168">
    <property type="taxonomic scope" value="Bacteria"/>
</dbReference>
<proteinExistence type="inferred from homology"/>
<feature type="transmembrane region" description="Helical" evidence="9">
    <location>
        <begin position="186"/>
        <end position="209"/>
    </location>
</feature>
<evidence type="ECO:0000256" key="3">
    <source>
        <dbReference type="ARBA" id="ARBA00022448"/>
    </source>
</evidence>
<dbReference type="PANTHER" id="PTHR32024:SF2">
    <property type="entry name" value="TRK SYSTEM POTASSIUM UPTAKE PROTEIN TRKG-RELATED"/>
    <property type="match status" value="1"/>
</dbReference>
<dbReference type="KEGG" id="ccu:Ccur_00720"/>
<evidence type="ECO:0000256" key="4">
    <source>
        <dbReference type="ARBA" id="ARBA00022475"/>
    </source>
</evidence>
<feature type="transmembrane region" description="Helical" evidence="9">
    <location>
        <begin position="135"/>
        <end position="158"/>
    </location>
</feature>
<evidence type="ECO:0000313" key="10">
    <source>
        <dbReference type="EMBL" id="ACU93805.1"/>
    </source>
</evidence>
<comment type="similarity">
    <text evidence="2">Belongs to the TrkH potassium transport family.</text>
</comment>
<gene>
    <name evidence="10" type="ordered locus">Ccur_00720</name>
</gene>
<protein>
    <submittedName>
        <fullName evidence="10">Trk-type K+ transport system, membrane component</fullName>
    </submittedName>
</protein>
<keyword evidence="5 9" id="KW-0812">Transmembrane</keyword>
<feature type="transmembrane region" description="Helical" evidence="9">
    <location>
        <begin position="414"/>
        <end position="437"/>
    </location>
</feature>
<evidence type="ECO:0000256" key="2">
    <source>
        <dbReference type="ARBA" id="ARBA00009137"/>
    </source>
</evidence>
<dbReference type="EMBL" id="CP001682">
    <property type="protein sequence ID" value="ACU93805.1"/>
    <property type="molecule type" value="Genomic_DNA"/>
</dbReference>
<dbReference type="AlphaFoldDB" id="C7MLJ9"/>
<keyword evidence="3" id="KW-0813">Transport</keyword>
<evidence type="ECO:0000256" key="5">
    <source>
        <dbReference type="ARBA" id="ARBA00022692"/>
    </source>
</evidence>
<evidence type="ECO:0000256" key="9">
    <source>
        <dbReference type="SAM" id="Phobius"/>
    </source>
</evidence>
<evidence type="ECO:0000256" key="7">
    <source>
        <dbReference type="ARBA" id="ARBA00023065"/>
    </source>
</evidence>
<keyword evidence="8 9" id="KW-0472">Membrane</keyword>
<feature type="transmembrane region" description="Helical" evidence="9">
    <location>
        <begin position="286"/>
        <end position="307"/>
    </location>
</feature>
<dbReference type="Pfam" id="PF02386">
    <property type="entry name" value="TrkH"/>
    <property type="match status" value="1"/>
</dbReference>
<dbReference type="PANTHER" id="PTHR32024">
    <property type="entry name" value="TRK SYSTEM POTASSIUM UPTAKE PROTEIN TRKG-RELATED"/>
    <property type="match status" value="1"/>
</dbReference>
<dbReference type="GO" id="GO:0030001">
    <property type="term" value="P:metal ion transport"/>
    <property type="evidence" value="ECO:0007669"/>
    <property type="project" value="UniProtKB-ARBA"/>
</dbReference>
<feature type="transmembrane region" description="Helical" evidence="9">
    <location>
        <begin position="477"/>
        <end position="497"/>
    </location>
</feature>
<dbReference type="InterPro" id="IPR003445">
    <property type="entry name" value="Cat_transpt"/>
</dbReference>
<accession>C7MLJ9</accession>
<keyword evidence="11" id="KW-1185">Reference proteome</keyword>
<keyword evidence="7" id="KW-0406">Ion transport</keyword>
<sequence>MWQRYTFYDLRVIAHYLGVLLVYTGAAMAVPLVTAAASSEWEPAARYLFSMGIALTVGSAMRMLRIEPGRLNRQQAIAVTSFAWIVVAAIAAIPLALSPHYQSYLNALFDSVSSFTTTGVTIISNPDHISNADNMWRFISVYAGGAGLVVVAMSFGLFGRVADSSLYESEGRSEHVLPNVVQTARFILRFSLAVIVVASIVLAAICLLHGMQVPRALLHGFWLAVSGYMTGGLTPMSTSITYYHSVMVEGVLMVLMLLGSVSFLLQSEVLRGRVQGYFRDIEVRTAVVWIGIMLALFIVTLSSSTLMRSLPELARTGLFTFISAATTTGFSTLTSNQLTSIMPSGALLILALVMSVGGASGSTAGGIKLKNIAIIGKSAFETLKGVASPDSARVVTTYYHIGRRCLGAEEVKRAMTVFTMFVIMYIVGALVGVAHGYDAVSAITESVAMASNGGISTGITQASMPALLKIMYIAEMWAGRLEFITLLAVGVKICASLRARGLLGARKGRS</sequence>
<feature type="transmembrane region" description="Helical" evidence="9">
    <location>
        <begin position="76"/>
        <end position="97"/>
    </location>
</feature>
<evidence type="ECO:0000256" key="6">
    <source>
        <dbReference type="ARBA" id="ARBA00022989"/>
    </source>
</evidence>
<keyword evidence="6 9" id="KW-1133">Transmembrane helix</keyword>
<keyword evidence="4" id="KW-1003">Cell membrane</keyword>
<dbReference type="GO" id="GO:0008324">
    <property type="term" value="F:monoatomic cation transmembrane transporter activity"/>
    <property type="evidence" value="ECO:0007669"/>
    <property type="project" value="InterPro"/>
</dbReference>
<feature type="transmembrane region" description="Helical" evidence="9">
    <location>
        <begin position="12"/>
        <end position="38"/>
    </location>
</feature>
<evidence type="ECO:0000256" key="1">
    <source>
        <dbReference type="ARBA" id="ARBA00004651"/>
    </source>
</evidence>
<evidence type="ECO:0000256" key="8">
    <source>
        <dbReference type="ARBA" id="ARBA00023136"/>
    </source>
</evidence>
<dbReference type="HOGENOM" id="CLU_030708_3_0_11"/>
<feature type="transmembrane region" description="Helical" evidence="9">
    <location>
        <begin position="346"/>
        <end position="367"/>
    </location>
</feature>
<dbReference type="STRING" id="469378.Ccur_00720"/>